<proteinExistence type="predicted"/>
<reference evidence="2 3" key="1">
    <citation type="journal article" date="2018" name="Nat. Ecol. Evol.">
        <title>Genomic signatures of mitonuclear coevolution across populations of Tigriopus californicus.</title>
        <authorList>
            <person name="Barreto F.S."/>
            <person name="Watson E.T."/>
            <person name="Lima T.G."/>
            <person name="Willett C.S."/>
            <person name="Edmands S."/>
            <person name="Li W."/>
            <person name="Burton R.S."/>
        </authorList>
    </citation>
    <scope>NUCLEOTIDE SEQUENCE [LARGE SCALE GENOMIC DNA]</scope>
    <source>
        <strain evidence="2 3">San Diego</strain>
    </source>
</reference>
<evidence type="ECO:0000256" key="1">
    <source>
        <dbReference type="SAM" id="SignalP"/>
    </source>
</evidence>
<protein>
    <submittedName>
        <fullName evidence="2">Uncharacterized protein</fullName>
    </submittedName>
</protein>
<comment type="caution">
    <text evidence="2">The sequence shown here is derived from an EMBL/GenBank/DDBJ whole genome shotgun (WGS) entry which is preliminary data.</text>
</comment>
<dbReference type="EMBL" id="VCGU01000458">
    <property type="protein sequence ID" value="TRY62597.1"/>
    <property type="molecule type" value="Genomic_DNA"/>
</dbReference>
<dbReference type="AlphaFoldDB" id="A0A553NAZ9"/>
<keyword evidence="3" id="KW-1185">Reference proteome</keyword>
<evidence type="ECO:0000313" key="3">
    <source>
        <dbReference type="Proteomes" id="UP000318571"/>
    </source>
</evidence>
<sequence>MALVRGVLSCLALTCVFWSLPTRASTNDAAEASSPNGESTSTFFRVEGKVVPPENKGTDFYWRTRIVVEGASGSLS</sequence>
<keyword evidence="1" id="KW-0732">Signal</keyword>
<feature type="signal peptide" evidence="1">
    <location>
        <begin position="1"/>
        <end position="24"/>
    </location>
</feature>
<feature type="chain" id="PRO_5022026219" evidence="1">
    <location>
        <begin position="25"/>
        <end position="76"/>
    </location>
</feature>
<evidence type="ECO:0000313" key="2">
    <source>
        <dbReference type="EMBL" id="TRY62597.1"/>
    </source>
</evidence>
<gene>
    <name evidence="2" type="ORF">TCAL_17361</name>
</gene>
<accession>A0A553NAZ9</accession>
<organism evidence="2 3">
    <name type="scientific">Tigriopus californicus</name>
    <name type="common">Marine copepod</name>
    <dbReference type="NCBI Taxonomy" id="6832"/>
    <lineage>
        <taxon>Eukaryota</taxon>
        <taxon>Metazoa</taxon>
        <taxon>Ecdysozoa</taxon>
        <taxon>Arthropoda</taxon>
        <taxon>Crustacea</taxon>
        <taxon>Multicrustacea</taxon>
        <taxon>Hexanauplia</taxon>
        <taxon>Copepoda</taxon>
        <taxon>Harpacticoida</taxon>
        <taxon>Harpacticidae</taxon>
        <taxon>Tigriopus</taxon>
    </lineage>
</organism>
<name>A0A553NAZ9_TIGCA</name>
<dbReference type="Proteomes" id="UP000318571">
    <property type="component" value="Chromosome 10"/>
</dbReference>